<organism evidence="6 7">
    <name type="scientific">Ilex paraguariensis</name>
    <name type="common">yerba mate</name>
    <dbReference type="NCBI Taxonomy" id="185542"/>
    <lineage>
        <taxon>Eukaryota</taxon>
        <taxon>Viridiplantae</taxon>
        <taxon>Streptophyta</taxon>
        <taxon>Embryophyta</taxon>
        <taxon>Tracheophyta</taxon>
        <taxon>Spermatophyta</taxon>
        <taxon>Magnoliopsida</taxon>
        <taxon>eudicotyledons</taxon>
        <taxon>Gunneridae</taxon>
        <taxon>Pentapetalae</taxon>
        <taxon>asterids</taxon>
        <taxon>campanulids</taxon>
        <taxon>Aquifoliales</taxon>
        <taxon>Aquifoliaceae</taxon>
        <taxon>Ilex</taxon>
    </lineage>
</organism>
<keyword evidence="3" id="KW-0418">Kinase</keyword>
<comment type="caution">
    <text evidence="6">The sequence shown here is derived from an EMBL/GenBank/DDBJ whole genome shotgun (WGS) entry which is preliminary data.</text>
</comment>
<keyword evidence="2" id="KW-0547">Nucleotide-binding</keyword>
<name>A0ABC8SXE7_9AQUA</name>
<keyword evidence="4" id="KW-0067">ATP-binding</keyword>
<dbReference type="PANTHER" id="PTHR47973">
    <property type="entry name" value="CYSTEINE-RICH RECEPTOR-LIKE PROTEIN KINASE 3"/>
    <property type="match status" value="1"/>
</dbReference>
<protein>
    <submittedName>
        <fullName evidence="6">Uncharacterized protein</fullName>
    </submittedName>
</protein>
<proteinExistence type="predicted"/>
<keyword evidence="1" id="KW-0808">Transferase</keyword>
<feature type="region of interest" description="Disordered" evidence="5">
    <location>
        <begin position="102"/>
        <end position="123"/>
    </location>
</feature>
<dbReference type="GO" id="GO:0016301">
    <property type="term" value="F:kinase activity"/>
    <property type="evidence" value="ECO:0007669"/>
    <property type="project" value="UniProtKB-KW"/>
</dbReference>
<evidence type="ECO:0000256" key="3">
    <source>
        <dbReference type="ARBA" id="ARBA00022777"/>
    </source>
</evidence>
<evidence type="ECO:0000313" key="7">
    <source>
        <dbReference type="Proteomes" id="UP001642360"/>
    </source>
</evidence>
<evidence type="ECO:0000256" key="2">
    <source>
        <dbReference type="ARBA" id="ARBA00022741"/>
    </source>
</evidence>
<dbReference type="GO" id="GO:0005524">
    <property type="term" value="F:ATP binding"/>
    <property type="evidence" value="ECO:0007669"/>
    <property type="project" value="UniProtKB-KW"/>
</dbReference>
<gene>
    <name evidence="6" type="ORF">ILEXP_LOCUS30594</name>
</gene>
<dbReference type="EMBL" id="CAUOFW020003725">
    <property type="protein sequence ID" value="CAK9161779.1"/>
    <property type="molecule type" value="Genomic_DNA"/>
</dbReference>
<evidence type="ECO:0000256" key="1">
    <source>
        <dbReference type="ARBA" id="ARBA00022679"/>
    </source>
</evidence>
<dbReference type="InterPro" id="IPR052059">
    <property type="entry name" value="CR_Ser/Thr_kinase"/>
</dbReference>
<accession>A0ABC8SXE7</accession>
<evidence type="ECO:0000256" key="4">
    <source>
        <dbReference type="ARBA" id="ARBA00022840"/>
    </source>
</evidence>
<keyword evidence="7" id="KW-1185">Reference proteome</keyword>
<reference evidence="6 7" key="1">
    <citation type="submission" date="2024-02" db="EMBL/GenBank/DDBJ databases">
        <authorList>
            <person name="Vignale AGUSTIN F."/>
            <person name="Sosa J E."/>
            <person name="Modenutti C."/>
        </authorList>
    </citation>
    <scope>NUCLEOTIDE SEQUENCE [LARGE SCALE GENOMIC DNA]</scope>
</reference>
<dbReference type="AlphaFoldDB" id="A0ABC8SXE7"/>
<sequence length="123" mass="13479">MDVWKLYRTDKLGESVDPCLKDYFSAEEASKVLRIGLLCAQASAALRPSMDEVVQMLTNEECEIPMPNQPPFLSARVLDPASSNGDYRIDSLISNALTKIEVSSTSTESSSMQSSEGPSRSKE</sequence>
<evidence type="ECO:0000256" key="5">
    <source>
        <dbReference type="SAM" id="MobiDB-lite"/>
    </source>
</evidence>
<dbReference type="Gene3D" id="1.10.510.10">
    <property type="entry name" value="Transferase(Phosphotransferase) domain 1"/>
    <property type="match status" value="1"/>
</dbReference>
<evidence type="ECO:0000313" key="6">
    <source>
        <dbReference type="EMBL" id="CAK9161779.1"/>
    </source>
</evidence>
<dbReference type="Proteomes" id="UP001642360">
    <property type="component" value="Unassembled WGS sequence"/>
</dbReference>